<reference evidence="2" key="1">
    <citation type="submission" date="2021-06" db="EMBL/GenBank/DDBJ databases">
        <authorList>
            <person name="Kallberg Y."/>
            <person name="Tangrot J."/>
            <person name="Rosling A."/>
        </authorList>
    </citation>
    <scope>NUCLEOTIDE SEQUENCE</scope>
    <source>
        <strain evidence="2">FL966</strain>
    </source>
</reference>
<evidence type="ECO:0000256" key="1">
    <source>
        <dbReference type="SAM" id="MobiDB-lite"/>
    </source>
</evidence>
<dbReference type="EMBL" id="CAJVQA010001205">
    <property type="protein sequence ID" value="CAG8506557.1"/>
    <property type="molecule type" value="Genomic_DNA"/>
</dbReference>
<evidence type="ECO:0000313" key="2">
    <source>
        <dbReference type="EMBL" id="CAG8506557.1"/>
    </source>
</evidence>
<organism evidence="2 3">
    <name type="scientific">Cetraspora pellucida</name>
    <dbReference type="NCBI Taxonomy" id="1433469"/>
    <lineage>
        <taxon>Eukaryota</taxon>
        <taxon>Fungi</taxon>
        <taxon>Fungi incertae sedis</taxon>
        <taxon>Mucoromycota</taxon>
        <taxon>Glomeromycotina</taxon>
        <taxon>Glomeromycetes</taxon>
        <taxon>Diversisporales</taxon>
        <taxon>Gigasporaceae</taxon>
        <taxon>Cetraspora</taxon>
    </lineage>
</organism>
<feature type="compositionally biased region" description="Basic and acidic residues" evidence="1">
    <location>
        <begin position="1"/>
        <end position="10"/>
    </location>
</feature>
<sequence>MKESEKRANDKASSPLKTRMKNQSNHLIAISYQSSEQDNEFIDSLNERL</sequence>
<feature type="compositionally biased region" description="Polar residues" evidence="1">
    <location>
        <begin position="11"/>
        <end position="25"/>
    </location>
</feature>
<feature type="region of interest" description="Disordered" evidence="1">
    <location>
        <begin position="1"/>
        <end position="25"/>
    </location>
</feature>
<comment type="caution">
    <text evidence="2">The sequence shown here is derived from an EMBL/GenBank/DDBJ whole genome shotgun (WGS) entry which is preliminary data.</text>
</comment>
<protein>
    <submittedName>
        <fullName evidence="2">16937_t:CDS:1</fullName>
    </submittedName>
</protein>
<accession>A0A9N8ZTF9</accession>
<keyword evidence="3" id="KW-1185">Reference proteome</keyword>
<evidence type="ECO:0000313" key="3">
    <source>
        <dbReference type="Proteomes" id="UP000789759"/>
    </source>
</evidence>
<proteinExistence type="predicted"/>
<dbReference type="AlphaFoldDB" id="A0A9N8ZTF9"/>
<name>A0A9N8ZTF9_9GLOM</name>
<gene>
    <name evidence="2" type="ORF">CPELLU_LOCUS2709</name>
</gene>
<dbReference type="Proteomes" id="UP000789759">
    <property type="component" value="Unassembled WGS sequence"/>
</dbReference>